<dbReference type="InterPro" id="IPR036259">
    <property type="entry name" value="MFS_trans_sf"/>
</dbReference>
<comment type="subcellular location">
    <subcellularLocation>
        <location evidence="1">Membrane</location>
        <topology evidence="1">Multi-pass membrane protein</topology>
    </subcellularLocation>
</comment>
<dbReference type="PANTHER" id="PTHR43791:SF70">
    <property type="entry name" value="MAJOR FACILITATOR SUPERFAMILY (MFS) PROFILE DOMAIN-CONTAINING PROTEIN"/>
    <property type="match status" value="1"/>
</dbReference>
<evidence type="ECO:0000256" key="6">
    <source>
        <dbReference type="ARBA" id="ARBA00037968"/>
    </source>
</evidence>
<feature type="transmembrane region" description="Helical" evidence="8">
    <location>
        <begin position="227"/>
        <end position="248"/>
    </location>
</feature>
<reference evidence="9" key="1">
    <citation type="submission" date="2023-06" db="EMBL/GenBank/DDBJ databases">
        <title>Genome-scale phylogeny and comparative genomics of the fungal order Sordariales.</title>
        <authorList>
            <consortium name="Lawrence Berkeley National Laboratory"/>
            <person name="Hensen N."/>
            <person name="Bonometti L."/>
            <person name="Westerberg I."/>
            <person name="Brannstrom I.O."/>
            <person name="Guillou S."/>
            <person name="Cros-Aarteil S."/>
            <person name="Calhoun S."/>
            <person name="Haridas S."/>
            <person name="Kuo A."/>
            <person name="Mondo S."/>
            <person name="Pangilinan J."/>
            <person name="Riley R."/>
            <person name="Labutti K."/>
            <person name="Andreopoulos B."/>
            <person name="Lipzen A."/>
            <person name="Chen C."/>
            <person name="Yanf M."/>
            <person name="Daum C."/>
            <person name="Ng V."/>
            <person name="Clum A."/>
            <person name="Steindorff A."/>
            <person name="Ohm R."/>
            <person name="Martin F."/>
            <person name="Silar P."/>
            <person name="Natvig D."/>
            <person name="Lalanne C."/>
            <person name="Gautier V."/>
            <person name="Ament-Velasquez S.L."/>
            <person name="Kruys A."/>
            <person name="Hutchinson M.I."/>
            <person name="Powell A.J."/>
            <person name="Barry K."/>
            <person name="Miller A.N."/>
            <person name="Grigoriev I.V."/>
            <person name="Debuchy R."/>
            <person name="Gladieux P."/>
            <person name="Thoren M.H."/>
            <person name="Johannesson H."/>
        </authorList>
    </citation>
    <scope>NUCLEOTIDE SEQUENCE</scope>
    <source>
        <strain evidence="9">8032-3</strain>
    </source>
</reference>
<evidence type="ECO:0000256" key="2">
    <source>
        <dbReference type="ARBA" id="ARBA00022448"/>
    </source>
</evidence>
<feature type="transmembrane region" description="Helical" evidence="8">
    <location>
        <begin position="398"/>
        <end position="417"/>
    </location>
</feature>
<feature type="compositionally biased region" description="Basic and acidic residues" evidence="7">
    <location>
        <begin position="1"/>
        <end position="21"/>
    </location>
</feature>
<dbReference type="CDD" id="cd17327">
    <property type="entry name" value="MFS_FEN2_like"/>
    <property type="match status" value="1"/>
</dbReference>
<keyword evidence="10" id="KW-1185">Reference proteome</keyword>
<dbReference type="Proteomes" id="UP001244011">
    <property type="component" value="Unassembled WGS sequence"/>
</dbReference>
<dbReference type="GO" id="GO:0016020">
    <property type="term" value="C:membrane"/>
    <property type="evidence" value="ECO:0007669"/>
    <property type="project" value="UniProtKB-SubCell"/>
</dbReference>
<dbReference type="GeneID" id="85314692"/>
<name>A0AAJ0C147_9PEZI</name>
<evidence type="ECO:0000256" key="3">
    <source>
        <dbReference type="ARBA" id="ARBA00022692"/>
    </source>
</evidence>
<gene>
    <name evidence="9" type="ORF">QBC33DRAFT_587111</name>
</gene>
<feature type="transmembrane region" description="Helical" evidence="8">
    <location>
        <begin position="199"/>
        <end position="221"/>
    </location>
</feature>
<dbReference type="SUPFAM" id="SSF103473">
    <property type="entry name" value="MFS general substrate transporter"/>
    <property type="match status" value="1"/>
</dbReference>
<dbReference type="RefSeq" id="XP_060283810.1">
    <property type="nucleotide sequence ID" value="XM_060431505.1"/>
</dbReference>
<feature type="compositionally biased region" description="Polar residues" evidence="7">
    <location>
        <begin position="23"/>
        <end position="35"/>
    </location>
</feature>
<protein>
    <submittedName>
        <fullName evidence="9">MFS allantoate transporter-like protein</fullName>
    </submittedName>
</protein>
<feature type="transmembrane region" description="Helical" evidence="8">
    <location>
        <begin position="363"/>
        <end position="386"/>
    </location>
</feature>
<dbReference type="EMBL" id="MU839008">
    <property type="protein sequence ID" value="KAK1767597.1"/>
    <property type="molecule type" value="Genomic_DNA"/>
</dbReference>
<evidence type="ECO:0000256" key="5">
    <source>
        <dbReference type="ARBA" id="ARBA00023136"/>
    </source>
</evidence>
<feature type="transmembrane region" description="Helical" evidence="8">
    <location>
        <begin position="429"/>
        <end position="449"/>
    </location>
</feature>
<dbReference type="FunFam" id="1.20.1250.20:FF:000064">
    <property type="entry name" value="MFS allantoate transporter"/>
    <property type="match status" value="1"/>
</dbReference>
<keyword evidence="4 8" id="KW-1133">Transmembrane helix</keyword>
<evidence type="ECO:0000256" key="1">
    <source>
        <dbReference type="ARBA" id="ARBA00004141"/>
    </source>
</evidence>
<evidence type="ECO:0000256" key="4">
    <source>
        <dbReference type="ARBA" id="ARBA00022989"/>
    </source>
</evidence>
<dbReference type="Gene3D" id="1.20.1250.20">
    <property type="entry name" value="MFS general substrate transporter like domains"/>
    <property type="match status" value="2"/>
</dbReference>
<dbReference type="Pfam" id="PF07690">
    <property type="entry name" value="MFS_1"/>
    <property type="match status" value="1"/>
</dbReference>
<dbReference type="PANTHER" id="PTHR43791">
    <property type="entry name" value="PERMEASE-RELATED"/>
    <property type="match status" value="1"/>
</dbReference>
<feature type="transmembrane region" description="Helical" evidence="8">
    <location>
        <begin position="107"/>
        <end position="125"/>
    </location>
</feature>
<accession>A0AAJ0C147</accession>
<dbReference type="InterPro" id="IPR011701">
    <property type="entry name" value="MFS"/>
</dbReference>
<organism evidence="9 10">
    <name type="scientific">Phialemonium atrogriseum</name>
    <dbReference type="NCBI Taxonomy" id="1093897"/>
    <lineage>
        <taxon>Eukaryota</taxon>
        <taxon>Fungi</taxon>
        <taxon>Dikarya</taxon>
        <taxon>Ascomycota</taxon>
        <taxon>Pezizomycotina</taxon>
        <taxon>Sordariomycetes</taxon>
        <taxon>Sordariomycetidae</taxon>
        <taxon>Cephalothecales</taxon>
        <taxon>Cephalothecaceae</taxon>
        <taxon>Phialemonium</taxon>
    </lineage>
</organism>
<comment type="caution">
    <text evidence="9">The sequence shown here is derived from an EMBL/GenBank/DDBJ whole genome shotgun (WGS) entry which is preliminary data.</text>
</comment>
<feature type="transmembrane region" description="Helical" evidence="8">
    <location>
        <begin position="461"/>
        <end position="481"/>
    </location>
</feature>
<evidence type="ECO:0000256" key="8">
    <source>
        <dbReference type="SAM" id="Phobius"/>
    </source>
</evidence>
<sequence>MTGEEKEKDGAEDAPIQDRRGSGTWSDNGITSAASSRDLDETYEVYKQQDARDVDPDEERRVLRKIDWHVLPLLMGTYMLQYLDKSSINFASVYGLEKGTNLHGQDYSWLSSIFYFGYLFSQYPAGYLLQRFPIGKFIGVTTLAWAILVLTTPACTNFAGIATNRFLLGVTEAVVNPGFVLVTSMWYRKAEQPLRLVTYYCMNGFAGIFGGLLGYAIGHITSGLPQWMYVFIIFGSVSFAWGVLFLVFMPDLPSTATRFLSPREAIVAVERVATNRQGIKNQHFKKYQLWQTLWDPKTWILFVMAIAAQIPNAAQSTFTSIILKTFGFTTLQTQYMQIPGNVIQIVSLLASGYISSRWPNTRCLVMIFGNLICVVAGGVLVGLSPGPDGTENKWGRLVAIWLCSFQSVGFSISLTMVSSNVAGYTKKQLTGAFIFVGYCVGNIIGPQTFRDSEAPFYHSAYIAILIGYSVKTIMVVVLYGYMWSVNKKRDREATADSRRAEDQEREAIEKGMRDMTEIDNKGFRYVL</sequence>
<comment type="similarity">
    <text evidence="6">Belongs to the major facilitator superfamily. Allantoate permease family.</text>
</comment>
<feature type="transmembrane region" description="Helical" evidence="8">
    <location>
        <begin position="137"/>
        <end position="160"/>
    </location>
</feature>
<keyword evidence="3 8" id="KW-0812">Transmembrane</keyword>
<evidence type="ECO:0000313" key="10">
    <source>
        <dbReference type="Proteomes" id="UP001244011"/>
    </source>
</evidence>
<proteinExistence type="inferred from homology"/>
<keyword evidence="5 8" id="KW-0472">Membrane</keyword>
<feature type="region of interest" description="Disordered" evidence="7">
    <location>
        <begin position="1"/>
        <end position="36"/>
    </location>
</feature>
<evidence type="ECO:0000256" key="7">
    <source>
        <dbReference type="SAM" id="MobiDB-lite"/>
    </source>
</evidence>
<keyword evidence="2" id="KW-0813">Transport</keyword>
<evidence type="ECO:0000313" key="9">
    <source>
        <dbReference type="EMBL" id="KAK1767597.1"/>
    </source>
</evidence>
<dbReference type="GO" id="GO:0022857">
    <property type="term" value="F:transmembrane transporter activity"/>
    <property type="evidence" value="ECO:0007669"/>
    <property type="project" value="InterPro"/>
</dbReference>
<dbReference type="AlphaFoldDB" id="A0AAJ0C147"/>